<evidence type="ECO:0000313" key="1">
    <source>
        <dbReference type="EMBL" id="CDX25765.1"/>
    </source>
</evidence>
<reference evidence="2" key="1">
    <citation type="submission" date="2014-08" db="EMBL/GenBank/DDBJ databases">
        <authorList>
            <person name="Moulin L."/>
        </authorList>
    </citation>
    <scope>NUCLEOTIDE SEQUENCE [LARGE SCALE GENOMIC DNA]</scope>
</reference>
<gene>
    <name evidence="1" type="ORF">MPL3356_60081</name>
</gene>
<dbReference type="Proteomes" id="UP000045285">
    <property type="component" value="Unassembled WGS sequence"/>
</dbReference>
<keyword evidence="2" id="KW-1185">Reference proteome</keyword>
<name>A0A090E7R7_MESPL</name>
<proteinExistence type="predicted"/>
<evidence type="ECO:0000313" key="2">
    <source>
        <dbReference type="Proteomes" id="UP000045285"/>
    </source>
</evidence>
<protein>
    <submittedName>
        <fullName evidence="1">Uncharacterized protein</fullName>
    </submittedName>
</protein>
<accession>A0A090E7R7</accession>
<organism evidence="1 2">
    <name type="scientific">Mesorhizobium plurifarium</name>
    <dbReference type="NCBI Taxonomy" id="69974"/>
    <lineage>
        <taxon>Bacteria</taxon>
        <taxon>Pseudomonadati</taxon>
        <taxon>Pseudomonadota</taxon>
        <taxon>Alphaproteobacteria</taxon>
        <taxon>Hyphomicrobiales</taxon>
        <taxon>Phyllobacteriaceae</taxon>
        <taxon>Mesorhizobium</taxon>
    </lineage>
</organism>
<sequence length="61" mass="6262">MGKSEPAVGARMAPYSGGLISSHYSAPLQPATLAPAALGRDWGMAWGNTRAPIRPIVGENG</sequence>
<dbReference type="AlphaFoldDB" id="A0A090E7R7"/>
<dbReference type="EMBL" id="CCMZ01000056">
    <property type="protein sequence ID" value="CDX25765.1"/>
    <property type="molecule type" value="Genomic_DNA"/>
</dbReference>